<keyword evidence="17" id="KW-0472">Membrane</keyword>
<keyword evidence="20" id="KW-1185">Reference proteome</keyword>
<keyword evidence="6" id="KW-0963">Cytoplasm</keyword>
<dbReference type="SUPFAM" id="SSF50249">
    <property type="entry name" value="Nucleic acid-binding proteins"/>
    <property type="match status" value="1"/>
</dbReference>
<dbReference type="InterPro" id="IPR012340">
    <property type="entry name" value="NA-bd_OB-fold"/>
</dbReference>
<evidence type="ECO:0000256" key="2">
    <source>
        <dbReference type="ARBA" id="ARBA00004496"/>
    </source>
</evidence>
<dbReference type="Pfam" id="PF10150">
    <property type="entry name" value="RNase_E_G"/>
    <property type="match status" value="1"/>
</dbReference>
<keyword evidence="14" id="KW-0378">Hydrolase</keyword>
<keyword evidence="11" id="KW-0479">Metal-binding</keyword>
<evidence type="ECO:0000256" key="4">
    <source>
        <dbReference type="ARBA" id="ARBA00017719"/>
    </source>
</evidence>
<evidence type="ECO:0000313" key="20">
    <source>
        <dbReference type="Proteomes" id="UP000192783"/>
    </source>
</evidence>
<evidence type="ECO:0000256" key="17">
    <source>
        <dbReference type="ARBA" id="ARBA00023136"/>
    </source>
</evidence>
<evidence type="ECO:0000259" key="18">
    <source>
        <dbReference type="PROSITE" id="PS50126"/>
    </source>
</evidence>
<dbReference type="RefSeq" id="WP_084055687.1">
    <property type="nucleotide sequence ID" value="NZ_FWXF01000001.1"/>
</dbReference>
<sequence>MTPQHLLINAVHPEEFRVALVEGQSLEGFFIETATRGKVVGNIYKGIVVNVQPSLQAAFVDYGADRNGFLPISEIHPDYYATEVEGHPRIQDVLKTGQEVLVQVTKEEIGTKGAALTTYVSIAGRYVVIAPGQSQRGVSRKIEDETQRERLREIAQELELPPEMGIILRTVAEGRTKREIQKDLRYLMRIWDEILKRVQESQAPCLIYRERDLAIRVVRDYFTPSIKTIWVDDMEIFKRVKEFLRIISPRHQRVVKFYKGDAPLFNKYNLEDQIDQLFQKRVPLKSGGYLIIDPTEALVAIDVNSGRATRDSALEESSYRVNLEAAQEIPRQLRLRDLGGLIVVDFIDMRSRQHIRNVERRLRDETKKDRAKIKVGRISQFGLLEISRQHLGLNIQLGSYRDCPYCEGTGMVRSTEASAVWYLRKIWNGLLKDEVVAVRGRFSTDVAHYLLNRKRNDLVYLEDHFGKEITIQASSQLAPHEGHLEFITVETPEKDEKSETAGA</sequence>
<dbReference type="EMBL" id="FWXF01000001">
    <property type="protein sequence ID" value="SMC16987.1"/>
    <property type="molecule type" value="Genomic_DNA"/>
</dbReference>
<evidence type="ECO:0000256" key="10">
    <source>
        <dbReference type="ARBA" id="ARBA00022722"/>
    </source>
</evidence>
<protein>
    <recommendedName>
        <fullName evidence="4">Ribonuclease G</fullName>
    </recommendedName>
</protein>
<reference evidence="19 20" key="1">
    <citation type="submission" date="2017-04" db="EMBL/GenBank/DDBJ databases">
        <authorList>
            <person name="Afonso C.L."/>
            <person name="Miller P.J."/>
            <person name="Scott M.A."/>
            <person name="Spackman E."/>
            <person name="Goraichik I."/>
            <person name="Dimitrov K.M."/>
            <person name="Suarez D.L."/>
            <person name="Swayne D.E."/>
        </authorList>
    </citation>
    <scope>NUCLEOTIDE SEQUENCE [LARGE SCALE GENOMIC DNA]</scope>
    <source>
        <strain evidence="19 20">DSM 13146</strain>
    </source>
</reference>
<keyword evidence="16" id="KW-0694">RNA-binding</keyword>
<dbReference type="AlphaFoldDB" id="A0A1W1WZE7"/>
<gene>
    <name evidence="19" type="ORF">SAMN02746041_00211</name>
</gene>
<dbReference type="Gene3D" id="2.40.50.140">
    <property type="entry name" value="Nucleic acid-binding proteins"/>
    <property type="match status" value="1"/>
</dbReference>
<evidence type="ECO:0000256" key="3">
    <source>
        <dbReference type="ARBA" id="ARBA00005663"/>
    </source>
</evidence>
<dbReference type="GO" id="GO:0016787">
    <property type="term" value="F:hydrolase activity"/>
    <property type="evidence" value="ECO:0007669"/>
    <property type="project" value="UniProtKB-KW"/>
</dbReference>
<dbReference type="GO" id="GO:0006364">
    <property type="term" value="P:rRNA processing"/>
    <property type="evidence" value="ECO:0007669"/>
    <property type="project" value="UniProtKB-KW"/>
</dbReference>
<dbReference type="InterPro" id="IPR048583">
    <property type="entry name" value="RNase_E_G_thioredoxin-like"/>
</dbReference>
<dbReference type="Proteomes" id="UP000192783">
    <property type="component" value="Unassembled WGS sequence"/>
</dbReference>
<dbReference type="PANTHER" id="PTHR30001:SF1">
    <property type="entry name" value="RIBONUCLEASE E_G-LIKE PROTEIN, CHLOROPLASTIC"/>
    <property type="match status" value="1"/>
</dbReference>
<keyword evidence="9" id="KW-0819">tRNA processing</keyword>
<keyword evidence="7" id="KW-0997">Cell inner membrane</keyword>
<proteinExistence type="inferred from homology"/>
<organism evidence="19 20">
    <name type="scientific">Desulfacinum hydrothermale DSM 13146</name>
    <dbReference type="NCBI Taxonomy" id="1121390"/>
    <lineage>
        <taxon>Bacteria</taxon>
        <taxon>Pseudomonadati</taxon>
        <taxon>Thermodesulfobacteriota</taxon>
        <taxon>Syntrophobacteria</taxon>
        <taxon>Syntrophobacterales</taxon>
        <taxon>Syntrophobacteraceae</taxon>
        <taxon>Desulfacinum</taxon>
    </lineage>
</organism>
<keyword evidence="15" id="KW-0460">Magnesium</keyword>
<dbReference type="Gene3D" id="3.40.1260.20">
    <property type="entry name" value="Ribonuclease E, catalytic domain"/>
    <property type="match status" value="1"/>
</dbReference>
<evidence type="ECO:0000256" key="6">
    <source>
        <dbReference type="ARBA" id="ARBA00022490"/>
    </source>
</evidence>
<dbReference type="GO" id="GO:0005737">
    <property type="term" value="C:cytoplasm"/>
    <property type="evidence" value="ECO:0007669"/>
    <property type="project" value="UniProtKB-SubCell"/>
</dbReference>
<dbReference type="InterPro" id="IPR019307">
    <property type="entry name" value="RNA-bd_AU-1/RNase_E/G"/>
</dbReference>
<dbReference type="STRING" id="1121390.SAMN02746041_00211"/>
<dbReference type="GO" id="GO:0004540">
    <property type="term" value="F:RNA nuclease activity"/>
    <property type="evidence" value="ECO:0007669"/>
    <property type="project" value="InterPro"/>
</dbReference>
<evidence type="ECO:0000256" key="13">
    <source>
        <dbReference type="ARBA" id="ARBA00022759"/>
    </source>
</evidence>
<dbReference type="InterPro" id="IPR003029">
    <property type="entry name" value="S1_domain"/>
</dbReference>
<evidence type="ECO:0000256" key="1">
    <source>
        <dbReference type="ARBA" id="ARBA00001946"/>
    </source>
</evidence>
<dbReference type="OrthoDB" id="9804278at2"/>
<dbReference type="SMART" id="SM00316">
    <property type="entry name" value="S1"/>
    <property type="match status" value="1"/>
</dbReference>
<dbReference type="Pfam" id="PF20833">
    <property type="entry name" value="RNase_E_G_Thio"/>
    <property type="match status" value="1"/>
</dbReference>
<evidence type="ECO:0000256" key="8">
    <source>
        <dbReference type="ARBA" id="ARBA00022552"/>
    </source>
</evidence>
<dbReference type="GO" id="GO:0008033">
    <property type="term" value="P:tRNA processing"/>
    <property type="evidence" value="ECO:0007669"/>
    <property type="project" value="UniProtKB-KW"/>
</dbReference>
<dbReference type="InterPro" id="IPR004659">
    <property type="entry name" value="RNase_E/G"/>
</dbReference>
<dbReference type="PANTHER" id="PTHR30001">
    <property type="entry name" value="RIBONUCLEASE"/>
    <property type="match status" value="1"/>
</dbReference>
<evidence type="ECO:0000256" key="12">
    <source>
        <dbReference type="ARBA" id="ARBA00022730"/>
    </source>
</evidence>
<comment type="cofactor">
    <cofactor evidence="1">
        <name>Mg(2+)</name>
        <dbReference type="ChEBI" id="CHEBI:18420"/>
    </cofactor>
</comment>
<evidence type="ECO:0000313" key="19">
    <source>
        <dbReference type="EMBL" id="SMC16987.1"/>
    </source>
</evidence>
<dbReference type="GO" id="GO:0046872">
    <property type="term" value="F:metal ion binding"/>
    <property type="evidence" value="ECO:0007669"/>
    <property type="project" value="UniProtKB-KW"/>
</dbReference>
<name>A0A1W1WZE7_9BACT</name>
<dbReference type="GO" id="GO:0019843">
    <property type="term" value="F:rRNA binding"/>
    <property type="evidence" value="ECO:0007669"/>
    <property type="project" value="UniProtKB-KW"/>
</dbReference>
<comment type="subcellular location">
    <subcellularLocation>
        <location evidence="2">Cytoplasm</location>
    </subcellularLocation>
</comment>
<feature type="domain" description="S1 motif" evidence="18">
    <location>
        <begin position="41"/>
        <end position="119"/>
    </location>
</feature>
<dbReference type="CDD" id="cd04453">
    <property type="entry name" value="S1_RNase_E"/>
    <property type="match status" value="1"/>
</dbReference>
<evidence type="ECO:0000256" key="11">
    <source>
        <dbReference type="ARBA" id="ARBA00022723"/>
    </source>
</evidence>
<accession>A0A1W1WZE7</accession>
<dbReference type="Pfam" id="PF00575">
    <property type="entry name" value="S1"/>
    <property type="match status" value="1"/>
</dbReference>
<keyword evidence="8" id="KW-0698">rRNA processing</keyword>
<dbReference type="PROSITE" id="PS50126">
    <property type="entry name" value="S1"/>
    <property type="match status" value="1"/>
</dbReference>
<keyword evidence="12" id="KW-0699">rRNA-binding</keyword>
<evidence type="ECO:0000256" key="14">
    <source>
        <dbReference type="ARBA" id="ARBA00022801"/>
    </source>
</evidence>
<keyword evidence="5" id="KW-1003">Cell membrane</keyword>
<dbReference type="GO" id="GO:0004519">
    <property type="term" value="F:endonuclease activity"/>
    <property type="evidence" value="ECO:0007669"/>
    <property type="project" value="UniProtKB-KW"/>
</dbReference>
<keyword evidence="10" id="KW-0540">Nuclease</keyword>
<evidence type="ECO:0000256" key="5">
    <source>
        <dbReference type="ARBA" id="ARBA00022475"/>
    </source>
</evidence>
<evidence type="ECO:0000256" key="16">
    <source>
        <dbReference type="ARBA" id="ARBA00022884"/>
    </source>
</evidence>
<comment type="similarity">
    <text evidence="3">Belongs to the RNase E/G family. RNase G subfamily.</text>
</comment>
<evidence type="ECO:0000256" key="9">
    <source>
        <dbReference type="ARBA" id="ARBA00022694"/>
    </source>
</evidence>
<dbReference type="NCBIfam" id="TIGR00757">
    <property type="entry name" value="RNaseEG"/>
    <property type="match status" value="1"/>
</dbReference>
<evidence type="ECO:0000256" key="15">
    <source>
        <dbReference type="ARBA" id="ARBA00022842"/>
    </source>
</evidence>
<evidence type="ECO:0000256" key="7">
    <source>
        <dbReference type="ARBA" id="ARBA00022519"/>
    </source>
</evidence>
<keyword evidence="13" id="KW-0255">Endonuclease</keyword>